<feature type="compositionally biased region" description="Polar residues" evidence="1">
    <location>
        <begin position="281"/>
        <end position="303"/>
    </location>
</feature>
<dbReference type="Pfam" id="PF14111">
    <property type="entry name" value="DUF4283"/>
    <property type="match status" value="1"/>
</dbReference>
<proteinExistence type="predicted"/>
<gene>
    <name evidence="3" type="ORF">R3W88_018159</name>
</gene>
<dbReference type="InterPro" id="IPR025558">
    <property type="entry name" value="DUF4283"/>
</dbReference>
<evidence type="ECO:0000313" key="4">
    <source>
        <dbReference type="Proteomes" id="UP001311915"/>
    </source>
</evidence>
<dbReference type="InterPro" id="IPR040256">
    <property type="entry name" value="At4g02000-like"/>
</dbReference>
<sequence length="313" mass="36780">MFAVIGKFSYGWPEIDELRIQIPKQCGIKGDCRIGLLRNRHILVRLNRMEDFVNIMAKNVYYIMAKDEYAYQMRPLIYDSKFKPEEETTQTMAWISFPDLLPTFFGKESLFSIAAAVGKPIHLDNATINKTRPNCARVKVQVDLATNLPKQVEIEVVDNKHNMSRLIVIPTCKLQGHAEVECRVIHPELKELFEKKQNNDNKHVDEEELGDDKQKMIRRGKFQDMRWNPTKRRFKRDTNTGEYLLKEEKNQPTINNIHLNNTFDTLQYQGEEENRIEEEQTIGNTEIPNIQENQKNNKAQFQHKSQERESEVE</sequence>
<dbReference type="Proteomes" id="UP001311915">
    <property type="component" value="Unassembled WGS sequence"/>
</dbReference>
<dbReference type="PANTHER" id="PTHR31286">
    <property type="entry name" value="GLYCINE-RICH CELL WALL STRUCTURAL PROTEIN 1.8-LIKE"/>
    <property type="match status" value="1"/>
</dbReference>
<reference evidence="3 4" key="1">
    <citation type="submission" date="2023-10" db="EMBL/GenBank/DDBJ databases">
        <title>Genome-Wide Identification Analysis in wild type Solanum Pinnatisectum Reveals Some Genes Defensing Phytophthora Infestans.</title>
        <authorList>
            <person name="Sun C."/>
        </authorList>
    </citation>
    <scope>NUCLEOTIDE SEQUENCE [LARGE SCALE GENOMIC DNA]</scope>
    <source>
        <strain evidence="3">LQN</strain>
        <tissue evidence="3">Leaf</tissue>
    </source>
</reference>
<dbReference type="AlphaFoldDB" id="A0AAV9L2K9"/>
<accession>A0AAV9L2K9</accession>
<feature type="region of interest" description="Disordered" evidence="1">
    <location>
        <begin position="272"/>
        <end position="313"/>
    </location>
</feature>
<dbReference type="PANTHER" id="PTHR31286:SF79">
    <property type="entry name" value="N-6 ADENINE-SPECIFIC DNA METHYLASE"/>
    <property type="match status" value="1"/>
</dbReference>
<comment type="caution">
    <text evidence="3">The sequence shown here is derived from an EMBL/GenBank/DDBJ whole genome shotgun (WGS) entry which is preliminary data.</text>
</comment>
<evidence type="ECO:0000313" key="3">
    <source>
        <dbReference type="EMBL" id="KAK4719821.1"/>
    </source>
</evidence>
<name>A0AAV9L2K9_9SOLN</name>
<organism evidence="3 4">
    <name type="scientific">Solanum pinnatisectum</name>
    <name type="common">tansyleaf nightshade</name>
    <dbReference type="NCBI Taxonomy" id="50273"/>
    <lineage>
        <taxon>Eukaryota</taxon>
        <taxon>Viridiplantae</taxon>
        <taxon>Streptophyta</taxon>
        <taxon>Embryophyta</taxon>
        <taxon>Tracheophyta</taxon>
        <taxon>Spermatophyta</taxon>
        <taxon>Magnoliopsida</taxon>
        <taxon>eudicotyledons</taxon>
        <taxon>Gunneridae</taxon>
        <taxon>Pentapetalae</taxon>
        <taxon>asterids</taxon>
        <taxon>lamiids</taxon>
        <taxon>Solanales</taxon>
        <taxon>Solanaceae</taxon>
        <taxon>Solanoideae</taxon>
        <taxon>Solaneae</taxon>
        <taxon>Solanum</taxon>
    </lineage>
</organism>
<keyword evidence="4" id="KW-1185">Reference proteome</keyword>
<feature type="compositionally biased region" description="Basic and acidic residues" evidence="1">
    <location>
        <begin position="304"/>
        <end position="313"/>
    </location>
</feature>
<evidence type="ECO:0000256" key="1">
    <source>
        <dbReference type="SAM" id="MobiDB-lite"/>
    </source>
</evidence>
<feature type="domain" description="DUF4283" evidence="2">
    <location>
        <begin position="3"/>
        <end position="86"/>
    </location>
</feature>
<evidence type="ECO:0000259" key="2">
    <source>
        <dbReference type="Pfam" id="PF14111"/>
    </source>
</evidence>
<dbReference type="EMBL" id="JAWPEI010000008">
    <property type="protein sequence ID" value="KAK4719821.1"/>
    <property type="molecule type" value="Genomic_DNA"/>
</dbReference>
<protein>
    <recommendedName>
        <fullName evidence="2">DUF4283 domain-containing protein</fullName>
    </recommendedName>
</protein>